<dbReference type="GeneID" id="104743815"/>
<protein>
    <submittedName>
        <fullName evidence="3">Uncharacterized transmembrane protein DDB_G0289901-like</fullName>
    </submittedName>
</protein>
<name>A0ABM0VYN0_CAMSA</name>
<feature type="compositionally biased region" description="Gly residues" evidence="1">
    <location>
        <begin position="38"/>
        <end position="48"/>
    </location>
</feature>
<dbReference type="Pfam" id="PF03004">
    <property type="entry name" value="Transposase_24"/>
    <property type="match status" value="1"/>
</dbReference>
<feature type="region of interest" description="Disordered" evidence="1">
    <location>
        <begin position="1"/>
        <end position="48"/>
    </location>
</feature>
<feature type="compositionally biased region" description="Gly residues" evidence="1">
    <location>
        <begin position="1"/>
        <end position="30"/>
    </location>
</feature>
<organism evidence="2 3">
    <name type="scientific">Camelina sativa</name>
    <name type="common">False flax</name>
    <name type="synonym">Myagrum sativum</name>
    <dbReference type="NCBI Taxonomy" id="90675"/>
    <lineage>
        <taxon>Eukaryota</taxon>
        <taxon>Viridiplantae</taxon>
        <taxon>Streptophyta</taxon>
        <taxon>Embryophyta</taxon>
        <taxon>Tracheophyta</taxon>
        <taxon>Spermatophyta</taxon>
        <taxon>Magnoliopsida</taxon>
        <taxon>eudicotyledons</taxon>
        <taxon>Gunneridae</taxon>
        <taxon>Pentapetalae</taxon>
        <taxon>rosids</taxon>
        <taxon>malvids</taxon>
        <taxon>Brassicales</taxon>
        <taxon>Brassicaceae</taxon>
        <taxon>Camelineae</taxon>
        <taxon>Camelina</taxon>
    </lineage>
</organism>
<dbReference type="Proteomes" id="UP000694864">
    <property type="component" value="Chromosome 14"/>
</dbReference>
<feature type="region of interest" description="Disordered" evidence="1">
    <location>
        <begin position="226"/>
        <end position="246"/>
    </location>
</feature>
<sequence>MNSNGSGGTSGSGATGRGFGGRRGGGGGGRGDGHGEGRGGGLGHVFGGGRGDGAGGGIGGGRGGGIGPVFGGVGGAEGADGVGGGGRGGGIGPVFGGGRGVGGAEGAGGGVGGGRGYGFGGGFGGGRGDVRGYGRGGRGGGRLNGQGRGGQGGRGIQQSFYWDDTVGGEVYHLWYHVFGGRLRDMISKAKISSNKPEWISGDIWEMMQEYWDTDASRKKSKIASENRLSSHDGFGPHAHTSGSYRQKEGILPSMRQVLRETHLKVDGSYMDDRARSIEEEIQREIDAVSQPADGASQGGFSATGLTQLQEDELFYKV</sequence>
<proteinExistence type="predicted"/>
<reference evidence="3" key="2">
    <citation type="submission" date="2025-08" db="UniProtKB">
        <authorList>
            <consortium name="RefSeq"/>
        </authorList>
    </citation>
    <scope>IDENTIFICATION</scope>
    <source>
        <tissue evidence="3">Leaf</tissue>
    </source>
</reference>
<evidence type="ECO:0000313" key="2">
    <source>
        <dbReference type="Proteomes" id="UP000694864"/>
    </source>
</evidence>
<reference evidence="2" key="1">
    <citation type="journal article" date="2014" name="Nat. Commun.">
        <title>The emerging biofuel crop Camelina sativa retains a highly undifferentiated hexaploid genome structure.</title>
        <authorList>
            <person name="Kagale S."/>
            <person name="Koh C."/>
            <person name="Nixon J."/>
            <person name="Bollina V."/>
            <person name="Clarke W.E."/>
            <person name="Tuteja R."/>
            <person name="Spillane C."/>
            <person name="Robinson S.J."/>
            <person name="Links M.G."/>
            <person name="Clarke C."/>
            <person name="Higgins E.E."/>
            <person name="Huebert T."/>
            <person name="Sharpe A.G."/>
            <person name="Parkin I.A."/>
        </authorList>
    </citation>
    <scope>NUCLEOTIDE SEQUENCE [LARGE SCALE GENOMIC DNA]</scope>
    <source>
        <strain evidence="2">cv. DH55</strain>
    </source>
</reference>
<dbReference type="InterPro" id="IPR004252">
    <property type="entry name" value="Probable_transposase_24"/>
</dbReference>
<evidence type="ECO:0000313" key="3">
    <source>
        <dbReference type="RefSeq" id="XP_010463162.1"/>
    </source>
</evidence>
<keyword evidence="2" id="KW-1185">Reference proteome</keyword>
<feature type="region of interest" description="Disordered" evidence="1">
    <location>
        <begin position="130"/>
        <end position="154"/>
    </location>
</feature>
<accession>A0ABM0VYN0</accession>
<gene>
    <name evidence="3" type="primary">LOC104743815</name>
</gene>
<dbReference type="RefSeq" id="XP_010463162.1">
    <property type="nucleotide sequence ID" value="XM_010464860.1"/>
</dbReference>
<evidence type="ECO:0000256" key="1">
    <source>
        <dbReference type="SAM" id="MobiDB-lite"/>
    </source>
</evidence>